<evidence type="ECO:0000256" key="1">
    <source>
        <dbReference type="SAM" id="MobiDB-lite"/>
    </source>
</evidence>
<gene>
    <name evidence="2" type="ORF">GCM10023196_096870</name>
</gene>
<reference evidence="3" key="1">
    <citation type="journal article" date="2019" name="Int. J. Syst. Evol. Microbiol.">
        <title>The Global Catalogue of Microorganisms (GCM) 10K type strain sequencing project: providing services to taxonomists for standard genome sequencing and annotation.</title>
        <authorList>
            <consortium name="The Broad Institute Genomics Platform"/>
            <consortium name="The Broad Institute Genome Sequencing Center for Infectious Disease"/>
            <person name="Wu L."/>
            <person name="Ma J."/>
        </authorList>
    </citation>
    <scope>NUCLEOTIDE SEQUENCE [LARGE SCALE GENOMIC DNA]</scope>
    <source>
        <strain evidence="3">JCM 17939</strain>
    </source>
</reference>
<organism evidence="2 3">
    <name type="scientific">Actinoallomurus vinaceus</name>
    <dbReference type="NCBI Taxonomy" id="1080074"/>
    <lineage>
        <taxon>Bacteria</taxon>
        <taxon>Bacillati</taxon>
        <taxon>Actinomycetota</taxon>
        <taxon>Actinomycetes</taxon>
        <taxon>Streptosporangiales</taxon>
        <taxon>Thermomonosporaceae</taxon>
        <taxon>Actinoallomurus</taxon>
    </lineage>
</organism>
<dbReference type="Proteomes" id="UP001501442">
    <property type="component" value="Unassembled WGS sequence"/>
</dbReference>
<feature type="region of interest" description="Disordered" evidence="1">
    <location>
        <begin position="1"/>
        <end position="24"/>
    </location>
</feature>
<comment type="caution">
    <text evidence="2">The sequence shown here is derived from an EMBL/GenBank/DDBJ whole genome shotgun (WGS) entry which is preliminary data.</text>
</comment>
<sequence>MQPEGDVLRPHVQSGAQAGHQPVVSVHGEIPSRAESWINADRADGTRGTAHYLDRRAAYA</sequence>
<accession>A0ABP8UU64</accession>
<protein>
    <submittedName>
        <fullName evidence="2">Uncharacterized protein</fullName>
    </submittedName>
</protein>
<evidence type="ECO:0000313" key="2">
    <source>
        <dbReference type="EMBL" id="GAA4638574.1"/>
    </source>
</evidence>
<dbReference type="EMBL" id="BAABHK010000023">
    <property type="protein sequence ID" value="GAA4638574.1"/>
    <property type="molecule type" value="Genomic_DNA"/>
</dbReference>
<proteinExistence type="predicted"/>
<evidence type="ECO:0000313" key="3">
    <source>
        <dbReference type="Proteomes" id="UP001501442"/>
    </source>
</evidence>
<name>A0ABP8UU64_9ACTN</name>
<keyword evidence="3" id="KW-1185">Reference proteome</keyword>